<reference evidence="2 3" key="1">
    <citation type="submission" date="2020-07" db="EMBL/GenBank/DDBJ databases">
        <title>Sequencing the genomes of 1000 actinobacteria strains.</title>
        <authorList>
            <person name="Klenk H.-P."/>
        </authorList>
    </citation>
    <scope>NUCLEOTIDE SEQUENCE [LARGE SCALE GENOMIC DNA]</scope>
    <source>
        <strain evidence="2 3">DSM 15475</strain>
    </source>
</reference>
<name>A0A7Z0GNX4_9MICC</name>
<feature type="compositionally biased region" description="Acidic residues" evidence="1">
    <location>
        <begin position="64"/>
        <end position="108"/>
    </location>
</feature>
<dbReference type="EMBL" id="JACCFY010000001">
    <property type="protein sequence ID" value="NYJ79407.1"/>
    <property type="molecule type" value="Genomic_DNA"/>
</dbReference>
<evidence type="ECO:0000313" key="2">
    <source>
        <dbReference type="EMBL" id="NYJ79407.1"/>
    </source>
</evidence>
<accession>A0A7Z0GNX4</accession>
<gene>
    <name evidence="2" type="ORF">HNR09_002818</name>
</gene>
<proteinExistence type="predicted"/>
<comment type="caution">
    <text evidence="2">The sequence shown here is derived from an EMBL/GenBank/DDBJ whole genome shotgun (WGS) entry which is preliminary data.</text>
</comment>
<evidence type="ECO:0000256" key="1">
    <source>
        <dbReference type="SAM" id="MobiDB-lite"/>
    </source>
</evidence>
<keyword evidence="3" id="KW-1185">Reference proteome</keyword>
<organism evidence="2 3">
    <name type="scientific">Nesterenkonia xinjiangensis</name>
    <dbReference type="NCBI Taxonomy" id="225327"/>
    <lineage>
        <taxon>Bacteria</taxon>
        <taxon>Bacillati</taxon>
        <taxon>Actinomycetota</taxon>
        <taxon>Actinomycetes</taxon>
        <taxon>Micrococcales</taxon>
        <taxon>Micrococcaceae</taxon>
        <taxon>Nesterenkonia</taxon>
    </lineage>
</organism>
<dbReference type="RefSeq" id="WP_179542632.1">
    <property type="nucleotide sequence ID" value="NZ_BAAALL010000001.1"/>
</dbReference>
<evidence type="ECO:0008006" key="4">
    <source>
        <dbReference type="Google" id="ProtNLM"/>
    </source>
</evidence>
<feature type="region of interest" description="Disordered" evidence="1">
    <location>
        <begin position="59"/>
        <end position="108"/>
    </location>
</feature>
<protein>
    <recommendedName>
        <fullName evidence="4">Primosomal protein</fullName>
    </recommendedName>
</protein>
<evidence type="ECO:0000313" key="3">
    <source>
        <dbReference type="Proteomes" id="UP000535437"/>
    </source>
</evidence>
<dbReference type="Proteomes" id="UP000535437">
    <property type="component" value="Unassembled WGS sequence"/>
</dbReference>
<sequence>MNIDPRVALSTLTNALEEHLSASLNRRGEQDPSVEAAFYGIADAFEGYEDALFAATGEVTPLDLYDEDEDSDDALDEDDEDDDVLEEDLEDDEDLDSEDDEERDEGRR</sequence>
<dbReference type="AlphaFoldDB" id="A0A7Z0GNX4"/>